<reference evidence="5" key="1">
    <citation type="submission" date="2014-09" db="EMBL/GenBank/DDBJ databases">
        <title>Vibrio variabilis JCM 19239. (C206) whole genome shotgun sequence.</title>
        <authorList>
            <person name="Sawabe T."/>
            <person name="Meirelles P."/>
            <person name="Nakanishi M."/>
            <person name="Sayaka M."/>
            <person name="Hattori M."/>
            <person name="Ohkuma M."/>
        </authorList>
    </citation>
    <scope>NUCLEOTIDE SEQUENCE [LARGE SCALE GENOMIC DNA]</scope>
    <source>
        <strain evidence="5">JCM 19239</strain>
    </source>
</reference>
<dbReference type="InterPro" id="IPR011051">
    <property type="entry name" value="RmlC_Cupin_sf"/>
</dbReference>
<name>A0ABQ0JNC6_9VIBR</name>
<accession>A0ABQ0JNC6</accession>
<dbReference type="Pfam" id="PF21621">
    <property type="entry name" value="MPI_cupin_dom"/>
    <property type="match status" value="1"/>
</dbReference>
<gene>
    <name evidence="4" type="ORF">JCM19239_2651</name>
</gene>
<sequence>MDDFGFDIIQSNQEVQRQYLRSAEILFCVEGEVTVSSSDNQVVLKPGESVFISNDSAHYQYQGNGVLARAFN</sequence>
<evidence type="ECO:0000256" key="1">
    <source>
        <dbReference type="ARBA" id="ARBA00029741"/>
    </source>
</evidence>
<dbReference type="SUPFAM" id="SSF51182">
    <property type="entry name" value="RmlC-like cupins"/>
    <property type="match status" value="1"/>
</dbReference>
<dbReference type="Gene3D" id="2.60.120.10">
    <property type="entry name" value="Jelly Rolls"/>
    <property type="match status" value="1"/>
</dbReference>
<dbReference type="GO" id="GO:0004476">
    <property type="term" value="F:mannose-6-phosphate isomerase activity"/>
    <property type="evidence" value="ECO:0007669"/>
    <property type="project" value="UniProtKB-EC"/>
</dbReference>
<feature type="domain" description="Mannose-6-phosphate isomerase cupin" evidence="3">
    <location>
        <begin position="2"/>
        <end position="72"/>
    </location>
</feature>
<evidence type="ECO:0000313" key="4">
    <source>
        <dbReference type="EMBL" id="GAL30243.1"/>
    </source>
</evidence>
<proteinExistence type="predicted"/>
<dbReference type="InterPro" id="IPR014710">
    <property type="entry name" value="RmlC-like_jellyroll"/>
</dbReference>
<evidence type="ECO:0000256" key="2">
    <source>
        <dbReference type="ARBA" id="ARBA00030762"/>
    </source>
</evidence>
<evidence type="ECO:0000259" key="3">
    <source>
        <dbReference type="Pfam" id="PF21621"/>
    </source>
</evidence>
<dbReference type="Proteomes" id="UP000029223">
    <property type="component" value="Unassembled WGS sequence"/>
</dbReference>
<keyword evidence="5" id="KW-1185">Reference proteome</keyword>
<evidence type="ECO:0000313" key="5">
    <source>
        <dbReference type="Proteomes" id="UP000029223"/>
    </source>
</evidence>
<comment type="caution">
    <text evidence="4">The sequence shown here is derived from an EMBL/GenBank/DDBJ whole genome shotgun (WGS) entry which is preliminary data.</text>
</comment>
<organism evidence="4 5">
    <name type="scientific">Vibrio variabilis</name>
    <dbReference type="NCBI Taxonomy" id="990271"/>
    <lineage>
        <taxon>Bacteria</taxon>
        <taxon>Pseudomonadati</taxon>
        <taxon>Pseudomonadota</taxon>
        <taxon>Gammaproteobacteria</taxon>
        <taxon>Vibrionales</taxon>
        <taxon>Vibrionaceae</taxon>
        <taxon>Vibrio</taxon>
    </lineage>
</organism>
<dbReference type="InterPro" id="IPR049071">
    <property type="entry name" value="MPI_cupin_dom"/>
</dbReference>
<keyword evidence="4" id="KW-0413">Isomerase</keyword>
<dbReference type="EMBL" id="BBMS01000088">
    <property type="protein sequence ID" value="GAL30243.1"/>
    <property type="molecule type" value="Genomic_DNA"/>
</dbReference>
<protein>
    <recommendedName>
        <fullName evidence="1">Phosphohexomutase</fullName>
    </recommendedName>
    <alternativeName>
        <fullName evidence="2">Phosphomannose isomerase</fullName>
    </alternativeName>
</protein>